<name>A0ABS0C457_9GAMM</name>
<evidence type="ECO:0000256" key="3">
    <source>
        <dbReference type="SAM" id="SignalP"/>
    </source>
</evidence>
<dbReference type="Gene3D" id="1.10.287.470">
    <property type="entry name" value="Helix hairpin bin"/>
    <property type="match status" value="1"/>
</dbReference>
<gene>
    <name evidence="5" type="ORF">H8792_011255</name>
</gene>
<comment type="caution">
    <text evidence="5">The sequence shown here is derived from an EMBL/GenBank/DDBJ whole genome shotgun (WGS) entry which is preliminary data.</text>
</comment>
<proteinExistence type="inferred from homology"/>
<dbReference type="Gene3D" id="2.40.50.100">
    <property type="match status" value="1"/>
</dbReference>
<dbReference type="Gene3D" id="2.40.420.20">
    <property type="match status" value="1"/>
</dbReference>
<protein>
    <submittedName>
        <fullName evidence="5">Efflux RND transporter periplasmic adaptor subunit</fullName>
    </submittedName>
</protein>
<evidence type="ECO:0000256" key="1">
    <source>
        <dbReference type="ARBA" id="ARBA00009477"/>
    </source>
</evidence>
<comment type="similarity">
    <text evidence="1">Belongs to the membrane fusion protein (MFP) (TC 8.A.1) family.</text>
</comment>
<feature type="domain" description="Multidrug resistance protein MdtA-like barrel-sandwich hybrid" evidence="4">
    <location>
        <begin position="62"/>
        <end position="194"/>
    </location>
</feature>
<dbReference type="RefSeq" id="WP_185979067.1">
    <property type="nucleotide sequence ID" value="NZ_JACBGI020000032.1"/>
</dbReference>
<dbReference type="NCBIfam" id="TIGR01730">
    <property type="entry name" value="RND_mfp"/>
    <property type="match status" value="1"/>
</dbReference>
<feature type="chain" id="PRO_5045519205" evidence="3">
    <location>
        <begin position="22"/>
        <end position="353"/>
    </location>
</feature>
<keyword evidence="6" id="KW-1185">Reference proteome</keyword>
<sequence>MLSLKRIVGVTLAALSLAACQSEQSVEFEPKTPVVKTVTLSTDVVPQWSLMGTLQARYQTDLSFRVAGKIAERQVQENAEVKAGELLFNLDDEDYRLAVERNRANLKALQSQVTNADAELKRVSSLLKRNLASQQVVDQAKNQLNVFREQLNAQKILLQETENQLAYSRLYASKDGKAVAILAEAGEVVSAGQPVLSLAQNGDREIQVQVPEERIEHLPKLAKVQFLDSDEVFSAQLRTLSNQADAQSRTWTANYTLNDQASAASMSLGKTARVTFIDDAAAVKVPSSAIYEQGDYASLWQLKDGKVYRVPVTVKRMSQRWAWVEGDLAAVERIVSLGVHQLNEGEAVKESAE</sequence>
<dbReference type="SUPFAM" id="SSF111369">
    <property type="entry name" value="HlyD-like secretion proteins"/>
    <property type="match status" value="1"/>
</dbReference>
<dbReference type="Pfam" id="PF25917">
    <property type="entry name" value="BSH_RND"/>
    <property type="match status" value="1"/>
</dbReference>
<dbReference type="EMBL" id="JACBGI020000032">
    <property type="protein sequence ID" value="MBF6058921.1"/>
    <property type="molecule type" value="Genomic_DNA"/>
</dbReference>
<evidence type="ECO:0000256" key="2">
    <source>
        <dbReference type="SAM" id="Coils"/>
    </source>
</evidence>
<dbReference type="PANTHER" id="PTHR30469">
    <property type="entry name" value="MULTIDRUG RESISTANCE PROTEIN MDTA"/>
    <property type="match status" value="1"/>
</dbReference>
<reference evidence="5 6" key="1">
    <citation type="submission" date="2020-11" db="EMBL/GenBank/DDBJ databases">
        <title>Sulfur oxidizing isolate from Hospital Hole Sinkhole.</title>
        <authorList>
            <person name="Scott K.M."/>
        </authorList>
    </citation>
    <scope>NUCLEOTIDE SEQUENCE [LARGE SCALE GENOMIC DNA]</scope>
    <source>
        <strain evidence="5 6">HH1</strain>
    </source>
</reference>
<dbReference type="Proteomes" id="UP001193680">
    <property type="component" value="Unassembled WGS sequence"/>
</dbReference>
<evidence type="ECO:0000313" key="5">
    <source>
        <dbReference type="EMBL" id="MBF6058921.1"/>
    </source>
</evidence>
<feature type="signal peptide" evidence="3">
    <location>
        <begin position="1"/>
        <end position="21"/>
    </location>
</feature>
<dbReference type="Gene3D" id="2.40.30.170">
    <property type="match status" value="1"/>
</dbReference>
<feature type="coiled-coil region" evidence="2">
    <location>
        <begin position="99"/>
        <end position="164"/>
    </location>
</feature>
<keyword evidence="3" id="KW-0732">Signal</keyword>
<dbReference type="PROSITE" id="PS51257">
    <property type="entry name" value="PROKAR_LIPOPROTEIN"/>
    <property type="match status" value="1"/>
</dbReference>
<organism evidence="5 6">
    <name type="scientific">Thiomicrorhabdus heinhorstiae</name>
    <dbReference type="NCBI Taxonomy" id="2748010"/>
    <lineage>
        <taxon>Bacteria</taxon>
        <taxon>Pseudomonadati</taxon>
        <taxon>Pseudomonadota</taxon>
        <taxon>Gammaproteobacteria</taxon>
        <taxon>Thiotrichales</taxon>
        <taxon>Piscirickettsiaceae</taxon>
        <taxon>Thiomicrorhabdus</taxon>
    </lineage>
</organism>
<dbReference type="PANTHER" id="PTHR30469:SF18">
    <property type="entry name" value="RESISTANCE-NODULATION-CELL DIVISION (RND) EFFLUX MEMBRANE FUSION PROTEIN-RELATED"/>
    <property type="match status" value="1"/>
</dbReference>
<evidence type="ECO:0000313" key="6">
    <source>
        <dbReference type="Proteomes" id="UP001193680"/>
    </source>
</evidence>
<keyword evidence="2" id="KW-0175">Coiled coil</keyword>
<dbReference type="InterPro" id="IPR058625">
    <property type="entry name" value="MdtA-like_BSH"/>
</dbReference>
<evidence type="ECO:0000259" key="4">
    <source>
        <dbReference type="Pfam" id="PF25917"/>
    </source>
</evidence>
<dbReference type="InterPro" id="IPR006143">
    <property type="entry name" value="RND_pump_MFP"/>
</dbReference>
<accession>A0ABS0C457</accession>